<reference evidence="2" key="2">
    <citation type="submission" date="2020-11" db="EMBL/GenBank/DDBJ databases">
        <authorList>
            <person name="McCartney M.A."/>
            <person name="Auch B."/>
            <person name="Kono T."/>
            <person name="Mallez S."/>
            <person name="Becker A."/>
            <person name="Gohl D.M."/>
            <person name="Silverstein K.A.T."/>
            <person name="Koren S."/>
            <person name="Bechman K.B."/>
            <person name="Herman A."/>
            <person name="Abrahante J.E."/>
            <person name="Garbe J."/>
        </authorList>
    </citation>
    <scope>NUCLEOTIDE SEQUENCE</scope>
    <source>
        <strain evidence="2">Duluth1</strain>
        <tissue evidence="2">Whole animal</tissue>
    </source>
</reference>
<comment type="caution">
    <text evidence="2">The sequence shown here is derived from an EMBL/GenBank/DDBJ whole genome shotgun (WGS) entry which is preliminary data.</text>
</comment>
<dbReference type="AlphaFoldDB" id="A0A9D4F405"/>
<evidence type="ECO:0000313" key="3">
    <source>
        <dbReference type="Proteomes" id="UP000828390"/>
    </source>
</evidence>
<protein>
    <submittedName>
        <fullName evidence="2">Uncharacterized protein</fullName>
    </submittedName>
</protein>
<accession>A0A9D4F405</accession>
<evidence type="ECO:0000256" key="1">
    <source>
        <dbReference type="SAM" id="SignalP"/>
    </source>
</evidence>
<keyword evidence="1" id="KW-0732">Signal</keyword>
<sequence>MTLLAFIVVCLCVAIGASENINYIILPPNPLPPEAPTCTSYSGLCHLAYNLTDNGNSYQVYHSEQEICRCPGGKQCETDWSKSSSSMTRTFTNGGQEVEVKISYCKLRQPDTICRINEPALVTRGRGAFTFEIVSDFSCRCYRPLFAHRSWREGDYDYIEYACGKPRCGMNRLPSSECTTITWNGAPDMLNHTYVCRCRRGEECTSGLLPTAEKTTVVRSCERVPTSTTIERRRRRSILRKLGSGDNAYP</sequence>
<name>A0A9D4F405_DREPO</name>
<dbReference type="OrthoDB" id="6066528at2759"/>
<dbReference type="EMBL" id="JAIWYP010000007">
    <property type="protein sequence ID" value="KAH3791382.1"/>
    <property type="molecule type" value="Genomic_DNA"/>
</dbReference>
<dbReference type="Proteomes" id="UP000828390">
    <property type="component" value="Unassembled WGS sequence"/>
</dbReference>
<feature type="signal peptide" evidence="1">
    <location>
        <begin position="1"/>
        <end position="18"/>
    </location>
</feature>
<evidence type="ECO:0000313" key="2">
    <source>
        <dbReference type="EMBL" id="KAH3791382.1"/>
    </source>
</evidence>
<reference evidence="2" key="1">
    <citation type="journal article" date="2019" name="bioRxiv">
        <title>The Genome of the Zebra Mussel, Dreissena polymorpha: A Resource for Invasive Species Research.</title>
        <authorList>
            <person name="McCartney M.A."/>
            <person name="Auch B."/>
            <person name="Kono T."/>
            <person name="Mallez S."/>
            <person name="Zhang Y."/>
            <person name="Obille A."/>
            <person name="Becker A."/>
            <person name="Abrahante J.E."/>
            <person name="Garbe J."/>
            <person name="Badalamenti J.P."/>
            <person name="Herman A."/>
            <person name="Mangelson H."/>
            <person name="Liachko I."/>
            <person name="Sullivan S."/>
            <person name="Sone E.D."/>
            <person name="Koren S."/>
            <person name="Silverstein K.A.T."/>
            <person name="Beckman K.B."/>
            <person name="Gohl D.M."/>
        </authorList>
    </citation>
    <scope>NUCLEOTIDE SEQUENCE</scope>
    <source>
        <strain evidence="2">Duluth1</strain>
        <tissue evidence="2">Whole animal</tissue>
    </source>
</reference>
<feature type="chain" id="PRO_5039490209" evidence="1">
    <location>
        <begin position="19"/>
        <end position="250"/>
    </location>
</feature>
<organism evidence="2 3">
    <name type="scientific">Dreissena polymorpha</name>
    <name type="common">Zebra mussel</name>
    <name type="synonym">Mytilus polymorpha</name>
    <dbReference type="NCBI Taxonomy" id="45954"/>
    <lineage>
        <taxon>Eukaryota</taxon>
        <taxon>Metazoa</taxon>
        <taxon>Spiralia</taxon>
        <taxon>Lophotrochozoa</taxon>
        <taxon>Mollusca</taxon>
        <taxon>Bivalvia</taxon>
        <taxon>Autobranchia</taxon>
        <taxon>Heteroconchia</taxon>
        <taxon>Euheterodonta</taxon>
        <taxon>Imparidentia</taxon>
        <taxon>Neoheterodontei</taxon>
        <taxon>Myida</taxon>
        <taxon>Dreissenoidea</taxon>
        <taxon>Dreissenidae</taxon>
        <taxon>Dreissena</taxon>
    </lineage>
</organism>
<proteinExistence type="predicted"/>
<keyword evidence="3" id="KW-1185">Reference proteome</keyword>
<gene>
    <name evidence="2" type="ORF">DPMN_144867</name>
</gene>